<dbReference type="HOGENOM" id="CLU_017006_2_0_1"/>
<sequence length="648" mass="71672">MRFVLQHSTVPSNIRSTTFMVKRKRKMSFFQAASWHEGEVAIHKRTRVGGYDNPTSPFLTPRAANMIQRYPMMAIGTLDDQERPWCTVWGSDHLPIAQPVAQSVMGVRTTVDASFDPVIQAIYKGKDDGEVIREEGKGRLMAGLSIHLEERGRVKMAGQVIAGALTANEPVSDGNEPKDDAKTGKSGEVQLVVKIDQSLGNCPKYLNKKHIIAAVPKPRLLSSSPHLTQKAIDLVHNADLFFVASAHKHEDMDCNHRGGPPGFIRVHQPANSEEGSTIVWPEYSGNNLYQTLGNLESTPHAGLVIPDFETGDVLYVTGDTETLVGAAASKVIAKSNLAVSLKVTGAHFVENGLPFRGKLMDDASQGRSPYNPRVRYLTEEKTEAFGKTAGDAPPTTAQLIKKTKITPTITRYRFALADPDVFGRWKPGQYVAMDLAAELDMGYSHMRDDDPTSLNDDYIRTFTVSSIPNSLGLHGEEFEVTVRAVGHVTKWLEWQREGMCEIGIRGFGGEFAFEPQARNAFIAAGIGITPLLGQMESLDLDKLKVMWSVGIRDVGLPLDVLTQYPLLKDSLTICLTGDESVIDDKTKAKLQELVDTGVKVLRRRVTKNDLVAWDSEVDNWYLCTAPAMRKIVQEWMPGTTIIYENFDY</sequence>
<dbReference type="PANTHER" id="PTHR42815:SF2">
    <property type="entry name" value="FAD-BINDING, PUTATIVE (AFU_ORTHOLOGUE AFUA_6G07600)-RELATED"/>
    <property type="match status" value="1"/>
</dbReference>
<accession>A0A0D2BUQ9</accession>
<dbReference type="SUPFAM" id="SSF63380">
    <property type="entry name" value="Riboflavin synthase domain-like"/>
    <property type="match status" value="1"/>
</dbReference>
<dbReference type="InterPro" id="IPR039261">
    <property type="entry name" value="FNR_nucleotide-bd"/>
</dbReference>
<dbReference type="OrthoDB" id="436496at2759"/>
<feature type="domain" description="FAD-binding FR-type" evidence="1">
    <location>
        <begin position="392"/>
        <end position="514"/>
    </location>
</feature>
<dbReference type="RefSeq" id="XP_016242366.1">
    <property type="nucleotide sequence ID" value="XM_016399998.1"/>
</dbReference>
<dbReference type="GeneID" id="27351665"/>
<dbReference type="InterPro" id="IPR017927">
    <property type="entry name" value="FAD-bd_FR_type"/>
</dbReference>
<dbReference type="STRING" id="569365.A0A0D2BUQ9"/>
<evidence type="ECO:0000313" key="3">
    <source>
        <dbReference type="Proteomes" id="UP000054466"/>
    </source>
</evidence>
<dbReference type="EMBL" id="KN847048">
    <property type="protein sequence ID" value="KIW22150.1"/>
    <property type="molecule type" value="Genomic_DNA"/>
</dbReference>
<evidence type="ECO:0000313" key="2">
    <source>
        <dbReference type="EMBL" id="KIW22150.1"/>
    </source>
</evidence>
<dbReference type="Gene3D" id="2.30.110.10">
    <property type="entry name" value="Electron Transport, Fmn-binding Protein, Chain A"/>
    <property type="match status" value="1"/>
</dbReference>
<gene>
    <name evidence="2" type="ORF">PV07_12471</name>
</gene>
<dbReference type="AlphaFoldDB" id="A0A0D2BUQ9"/>
<evidence type="ECO:0000259" key="1">
    <source>
        <dbReference type="PROSITE" id="PS51384"/>
    </source>
</evidence>
<protein>
    <recommendedName>
        <fullName evidence="1">FAD-binding FR-type domain-containing protein</fullName>
    </recommendedName>
</protein>
<name>A0A0D2BUQ9_9EURO</name>
<reference evidence="2 3" key="1">
    <citation type="submission" date="2015-01" db="EMBL/GenBank/DDBJ databases">
        <title>The Genome Sequence of Cladophialophora immunda CBS83496.</title>
        <authorList>
            <consortium name="The Broad Institute Genomics Platform"/>
            <person name="Cuomo C."/>
            <person name="de Hoog S."/>
            <person name="Gorbushina A."/>
            <person name="Stielow B."/>
            <person name="Teixiera M."/>
            <person name="Abouelleil A."/>
            <person name="Chapman S.B."/>
            <person name="Priest M."/>
            <person name="Young S.K."/>
            <person name="Wortman J."/>
            <person name="Nusbaum C."/>
            <person name="Birren B."/>
        </authorList>
    </citation>
    <scope>NUCLEOTIDE SEQUENCE [LARGE SCALE GENOMIC DNA]</scope>
    <source>
        <strain evidence="2 3">CBS 83496</strain>
    </source>
</reference>
<dbReference type="Proteomes" id="UP000054466">
    <property type="component" value="Unassembled WGS sequence"/>
</dbReference>
<dbReference type="SUPFAM" id="SSF52343">
    <property type="entry name" value="Ferredoxin reductase-like, C-terminal NADP-linked domain"/>
    <property type="match status" value="1"/>
</dbReference>
<dbReference type="Gene3D" id="2.40.30.10">
    <property type="entry name" value="Translation factors"/>
    <property type="match status" value="1"/>
</dbReference>
<organism evidence="2 3">
    <name type="scientific">Cladophialophora immunda</name>
    <dbReference type="NCBI Taxonomy" id="569365"/>
    <lineage>
        <taxon>Eukaryota</taxon>
        <taxon>Fungi</taxon>
        <taxon>Dikarya</taxon>
        <taxon>Ascomycota</taxon>
        <taxon>Pezizomycotina</taxon>
        <taxon>Eurotiomycetes</taxon>
        <taxon>Chaetothyriomycetidae</taxon>
        <taxon>Chaetothyriales</taxon>
        <taxon>Herpotrichiellaceae</taxon>
        <taxon>Cladophialophora</taxon>
    </lineage>
</organism>
<dbReference type="GO" id="GO:0016491">
    <property type="term" value="F:oxidoreductase activity"/>
    <property type="evidence" value="ECO:0007669"/>
    <property type="project" value="InterPro"/>
</dbReference>
<dbReference type="VEuPathDB" id="FungiDB:PV07_12471"/>
<dbReference type="InterPro" id="IPR017938">
    <property type="entry name" value="Riboflavin_synthase-like_b-brl"/>
</dbReference>
<dbReference type="Gene3D" id="3.40.50.80">
    <property type="entry name" value="Nucleotide-binding domain of ferredoxin-NADP reductase (FNR) module"/>
    <property type="match status" value="1"/>
</dbReference>
<dbReference type="PROSITE" id="PS51384">
    <property type="entry name" value="FAD_FR"/>
    <property type="match status" value="1"/>
</dbReference>
<dbReference type="InterPro" id="IPR012349">
    <property type="entry name" value="Split_barrel_FMN-bd"/>
</dbReference>
<dbReference type="PANTHER" id="PTHR42815">
    <property type="entry name" value="FAD-BINDING, PUTATIVE (AFU_ORTHOLOGUE AFUA_6G07600)-RELATED"/>
    <property type="match status" value="1"/>
</dbReference>
<proteinExistence type="predicted"/>
<keyword evidence="3" id="KW-1185">Reference proteome</keyword>